<evidence type="ECO:0000259" key="10">
    <source>
        <dbReference type="Pfam" id="PF02880"/>
    </source>
</evidence>
<dbReference type="PANTHER" id="PTHR45745">
    <property type="entry name" value="PHOSPHOMANNOMUTASE 45A"/>
    <property type="match status" value="1"/>
</dbReference>
<dbReference type="SUPFAM" id="SSF53738">
    <property type="entry name" value="Phosphoglucomutase, first 3 domains"/>
    <property type="match status" value="3"/>
</dbReference>
<sequence length="592" mass="64367">MTNSNLSAQAQKNINAWLTESKYAEYKTELEQLVAQENWKTLEDSFFTTVPFGTGGRRGTVGIGSNRINRVTIGESAQGLCDYLSTQIGESAKTDGIVIAHDTRTTSREFAEYVANIISANGFKTYLFDSFRATPELSFAVRHLNAAAGIVISASHNPPADNGFKAYWSDGGQIVPPHDKGIMEAVSRVTSLPLTKGELEGLPAGQAGVGARGEIVVIGAEVDAAYITAITQESMSASRTAKIVYSPLHGTGITSVKKVLQHAGFTDVTIVEEQATPDGTFPNLPNNIPNPEVPSASEMVTEYATRLHADIAITTDPDADRLGVVAPDTDGTYKLLTGNQIAALAAYHVASRISPPARGGVRGGGSFVVRTIVTTDLLDAIAADFGLTMYNHILIGFKYVAQLIRKHQDNGNETFIFGGEESYGLLKGSYCRDKDAAVAALLLCEMTSELKDQGKTLFWQLNEIYKKYGIFTETLNNISYPGAEGFQNMQKIMKQLRENPPKEVAGVNIVNVIDREKFEGTEKGNVLIFELSSDHHTRLTIRPSGTEPKIKIYTQLHAPVPLDISDEDLQTKKREEQARAKQLTDAFQELIA</sequence>
<dbReference type="Gene3D" id="3.30.310.50">
    <property type="entry name" value="Alpha-D-phosphohexomutase, C-terminal domain"/>
    <property type="match status" value="1"/>
</dbReference>
<evidence type="ECO:0000313" key="11">
    <source>
        <dbReference type="EMBL" id="OGY33303.1"/>
    </source>
</evidence>
<evidence type="ECO:0000256" key="2">
    <source>
        <dbReference type="ARBA" id="ARBA00010231"/>
    </source>
</evidence>
<evidence type="ECO:0000259" key="9">
    <source>
        <dbReference type="Pfam" id="PF02879"/>
    </source>
</evidence>
<dbReference type="InterPro" id="IPR005846">
    <property type="entry name" value="A-D-PHexomutase_a/b/a-III"/>
</dbReference>
<accession>A0A1G1X002</accession>
<dbReference type="GO" id="GO:0006166">
    <property type="term" value="P:purine ribonucleoside salvage"/>
    <property type="evidence" value="ECO:0007669"/>
    <property type="project" value="TreeGrafter"/>
</dbReference>
<evidence type="ECO:0000256" key="1">
    <source>
        <dbReference type="ARBA" id="ARBA00001946"/>
    </source>
</evidence>
<keyword evidence="6" id="KW-0413">Isomerase</keyword>
<comment type="similarity">
    <text evidence="2 7">Belongs to the phosphohexose mutase family.</text>
</comment>
<evidence type="ECO:0000256" key="6">
    <source>
        <dbReference type="ARBA" id="ARBA00023235"/>
    </source>
</evidence>
<dbReference type="Gene3D" id="3.40.120.10">
    <property type="entry name" value="Alpha-D-Glucose-1,6-Bisphosphate, subunit A, domain 3"/>
    <property type="match status" value="3"/>
</dbReference>
<name>A0A1G1X002_9BACT</name>
<dbReference type="Pfam" id="PF02878">
    <property type="entry name" value="PGM_PMM_I"/>
    <property type="match status" value="1"/>
</dbReference>
<dbReference type="Proteomes" id="UP000177528">
    <property type="component" value="Unassembled WGS sequence"/>
</dbReference>
<comment type="caution">
    <text evidence="11">The sequence shown here is derived from an EMBL/GenBank/DDBJ whole genome shotgun (WGS) entry which is preliminary data.</text>
</comment>
<reference evidence="11 12" key="1">
    <citation type="journal article" date="2016" name="Nat. Commun.">
        <title>Thousands of microbial genomes shed light on interconnected biogeochemical processes in an aquifer system.</title>
        <authorList>
            <person name="Anantharaman K."/>
            <person name="Brown C.T."/>
            <person name="Hug L.A."/>
            <person name="Sharon I."/>
            <person name="Castelle C.J."/>
            <person name="Probst A.J."/>
            <person name="Thomas B.C."/>
            <person name="Singh A."/>
            <person name="Wilkins M.J."/>
            <person name="Karaoz U."/>
            <person name="Brodie E.L."/>
            <person name="Williams K.H."/>
            <person name="Hubbard S.S."/>
            <person name="Banfield J.F."/>
        </authorList>
    </citation>
    <scope>NUCLEOTIDE SEQUENCE [LARGE SCALE GENOMIC DNA]</scope>
</reference>
<evidence type="ECO:0008006" key="13">
    <source>
        <dbReference type="Google" id="ProtNLM"/>
    </source>
</evidence>
<evidence type="ECO:0000256" key="5">
    <source>
        <dbReference type="ARBA" id="ARBA00022842"/>
    </source>
</evidence>
<dbReference type="CDD" id="cd05799">
    <property type="entry name" value="PGM2"/>
    <property type="match status" value="1"/>
</dbReference>
<evidence type="ECO:0000313" key="12">
    <source>
        <dbReference type="Proteomes" id="UP000177528"/>
    </source>
</evidence>
<feature type="domain" description="Alpha-D-phosphohexomutase alpha/beta/alpha" evidence="8">
    <location>
        <begin position="52"/>
        <end position="189"/>
    </location>
</feature>
<feature type="domain" description="Alpha-D-phosphohexomutase alpha/beta/alpha" evidence="10">
    <location>
        <begin position="338"/>
        <end position="468"/>
    </location>
</feature>
<dbReference type="PRINTS" id="PR00509">
    <property type="entry name" value="PGMPMM"/>
</dbReference>
<evidence type="ECO:0000259" key="8">
    <source>
        <dbReference type="Pfam" id="PF02878"/>
    </source>
</evidence>
<dbReference type="GO" id="GO:0008973">
    <property type="term" value="F:phosphopentomutase activity"/>
    <property type="evidence" value="ECO:0007669"/>
    <property type="project" value="TreeGrafter"/>
</dbReference>
<dbReference type="InterPro" id="IPR036900">
    <property type="entry name" value="A-D-PHexomutase_C_sf"/>
</dbReference>
<comment type="cofactor">
    <cofactor evidence="1">
        <name>Mg(2+)</name>
        <dbReference type="ChEBI" id="CHEBI:18420"/>
    </cofactor>
</comment>
<dbReference type="InterPro" id="IPR016055">
    <property type="entry name" value="A-D-PHexomutase_a/b/a-I/II/III"/>
</dbReference>
<evidence type="ECO:0000256" key="3">
    <source>
        <dbReference type="ARBA" id="ARBA00022553"/>
    </source>
</evidence>
<dbReference type="GO" id="GO:0000287">
    <property type="term" value="F:magnesium ion binding"/>
    <property type="evidence" value="ECO:0007669"/>
    <property type="project" value="InterPro"/>
</dbReference>
<proteinExistence type="inferred from homology"/>
<evidence type="ECO:0000256" key="7">
    <source>
        <dbReference type="RuleBase" id="RU004326"/>
    </source>
</evidence>
<gene>
    <name evidence="11" type="ORF">A3D99_03175</name>
</gene>
<protein>
    <recommendedName>
        <fullName evidence="13">Phosphoglucomutase</fullName>
    </recommendedName>
</protein>
<dbReference type="SUPFAM" id="SSF55957">
    <property type="entry name" value="Phosphoglucomutase, C-terminal domain"/>
    <property type="match status" value="1"/>
</dbReference>
<feature type="domain" description="Alpha-D-phosphohexomutase alpha/beta/alpha" evidence="9">
    <location>
        <begin position="225"/>
        <end position="329"/>
    </location>
</feature>
<dbReference type="Pfam" id="PF02879">
    <property type="entry name" value="PGM_PMM_II"/>
    <property type="match status" value="1"/>
</dbReference>
<dbReference type="GO" id="GO:0005975">
    <property type="term" value="P:carbohydrate metabolic process"/>
    <property type="evidence" value="ECO:0007669"/>
    <property type="project" value="InterPro"/>
</dbReference>
<dbReference type="PANTHER" id="PTHR45745:SF1">
    <property type="entry name" value="PHOSPHOGLUCOMUTASE 2B-RELATED"/>
    <property type="match status" value="1"/>
</dbReference>
<keyword evidence="3" id="KW-0597">Phosphoprotein</keyword>
<keyword evidence="4 7" id="KW-0479">Metal-binding</keyword>
<dbReference type="Pfam" id="PF02880">
    <property type="entry name" value="PGM_PMM_III"/>
    <property type="match status" value="1"/>
</dbReference>
<dbReference type="AlphaFoldDB" id="A0A1G1X002"/>
<dbReference type="InterPro" id="IPR016066">
    <property type="entry name" value="A-D-PHexomutase_CS"/>
</dbReference>
<dbReference type="PROSITE" id="PS00710">
    <property type="entry name" value="PGM_PMM"/>
    <property type="match status" value="1"/>
</dbReference>
<keyword evidence="5 7" id="KW-0460">Magnesium</keyword>
<dbReference type="InterPro" id="IPR005841">
    <property type="entry name" value="Alpha-D-phosphohexomutase_SF"/>
</dbReference>
<dbReference type="EMBL" id="MHHR01000032">
    <property type="protein sequence ID" value="OGY33303.1"/>
    <property type="molecule type" value="Genomic_DNA"/>
</dbReference>
<dbReference type="InterPro" id="IPR005844">
    <property type="entry name" value="A-D-PHexomutase_a/b/a-I"/>
</dbReference>
<organism evidence="11 12">
    <name type="scientific">Candidatus Andersenbacteria bacterium RIFCSPHIGHO2_12_FULL_45_11</name>
    <dbReference type="NCBI Taxonomy" id="1797281"/>
    <lineage>
        <taxon>Bacteria</taxon>
        <taxon>Candidatus Anderseniibacteriota</taxon>
    </lineage>
</organism>
<dbReference type="InterPro" id="IPR005845">
    <property type="entry name" value="A-D-PHexomutase_a/b/a-II"/>
</dbReference>
<evidence type="ECO:0000256" key="4">
    <source>
        <dbReference type="ARBA" id="ARBA00022723"/>
    </source>
</evidence>